<dbReference type="SMART" id="SM00238">
    <property type="entry name" value="BIR"/>
    <property type="match status" value="1"/>
</dbReference>
<organism evidence="3 4">
    <name type="scientific">Nesidiocoris tenuis</name>
    <dbReference type="NCBI Taxonomy" id="355587"/>
    <lineage>
        <taxon>Eukaryota</taxon>
        <taxon>Metazoa</taxon>
        <taxon>Ecdysozoa</taxon>
        <taxon>Arthropoda</taxon>
        <taxon>Hexapoda</taxon>
        <taxon>Insecta</taxon>
        <taxon>Pterygota</taxon>
        <taxon>Neoptera</taxon>
        <taxon>Paraneoptera</taxon>
        <taxon>Hemiptera</taxon>
        <taxon>Heteroptera</taxon>
        <taxon>Panheteroptera</taxon>
        <taxon>Cimicomorpha</taxon>
        <taxon>Miridae</taxon>
        <taxon>Dicyphina</taxon>
        <taxon>Nesidiocoris</taxon>
    </lineage>
</organism>
<keyword evidence="4" id="KW-1185">Reference proteome</keyword>
<proteinExistence type="predicted"/>
<dbReference type="Gene3D" id="1.10.1170.10">
    <property type="entry name" value="Inhibitor Of Apoptosis Protein (2mihbC-IAP-1), Chain A"/>
    <property type="match status" value="1"/>
</dbReference>
<evidence type="ECO:0000256" key="1">
    <source>
        <dbReference type="ARBA" id="ARBA00022723"/>
    </source>
</evidence>
<dbReference type="PROSITE" id="PS50143">
    <property type="entry name" value="BIR_REPEAT_2"/>
    <property type="match status" value="1"/>
</dbReference>
<dbReference type="PANTHER" id="PTHR46771">
    <property type="entry name" value="DETERIN"/>
    <property type="match status" value="1"/>
</dbReference>
<dbReference type="CDD" id="cd00022">
    <property type="entry name" value="BIR"/>
    <property type="match status" value="1"/>
</dbReference>
<evidence type="ECO:0000313" key="4">
    <source>
        <dbReference type="Proteomes" id="UP001307889"/>
    </source>
</evidence>
<accession>A0ABN7ANI7</accession>
<keyword evidence="2" id="KW-0862">Zinc</keyword>
<dbReference type="PANTHER" id="PTHR46771:SF5">
    <property type="entry name" value="DETERIN"/>
    <property type="match status" value="1"/>
</dbReference>
<dbReference type="Pfam" id="PF00653">
    <property type="entry name" value="BIR"/>
    <property type="match status" value="1"/>
</dbReference>
<sequence>MKIFSIPESIAPNLDAEHPLPQFPVLPQSKALDASGPSRSLFVELVISSSFRMRTYEERLATFKKWVYGDRSKCSPHAMALSGFIFIASDTAQCYWCQKTLDGWEEHDDPWEEHKSHAPYCPYVQLFEKPPLNITIVELLELMRGQEKLKLKRRHEAICKEFETVFDNIIKRYSEPKGKKHRRLI</sequence>
<protein>
    <submittedName>
        <fullName evidence="3">Baculoviral IAP repeat-containing protein</fullName>
    </submittedName>
</protein>
<keyword evidence="1" id="KW-0479">Metal-binding</keyword>
<evidence type="ECO:0000256" key="2">
    <source>
        <dbReference type="ARBA" id="ARBA00022833"/>
    </source>
</evidence>
<reference evidence="3 4" key="1">
    <citation type="submission" date="2023-09" db="EMBL/GenBank/DDBJ databases">
        <title>Nesidiocoris tenuis whole genome shotgun sequence.</title>
        <authorList>
            <person name="Shibata T."/>
            <person name="Shimoda M."/>
            <person name="Kobayashi T."/>
            <person name="Uehara T."/>
        </authorList>
    </citation>
    <scope>NUCLEOTIDE SEQUENCE [LARGE SCALE GENOMIC DNA]</scope>
    <source>
        <strain evidence="3 4">Japan</strain>
    </source>
</reference>
<name>A0ABN7ANI7_9HEMI</name>
<gene>
    <name evidence="3" type="ORF">NTJ_06602</name>
</gene>
<evidence type="ECO:0000313" key="3">
    <source>
        <dbReference type="EMBL" id="BES93793.1"/>
    </source>
</evidence>
<dbReference type="InterPro" id="IPR001370">
    <property type="entry name" value="BIR_rpt"/>
</dbReference>
<dbReference type="Proteomes" id="UP001307889">
    <property type="component" value="Chromosome 4"/>
</dbReference>
<dbReference type="SUPFAM" id="SSF57924">
    <property type="entry name" value="Inhibitor of apoptosis (IAP) repeat"/>
    <property type="match status" value="1"/>
</dbReference>
<dbReference type="EMBL" id="AP028912">
    <property type="protein sequence ID" value="BES93793.1"/>
    <property type="molecule type" value="Genomic_DNA"/>
</dbReference>
<dbReference type="InterPro" id="IPR051190">
    <property type="entry name" value="Baculoviral_IAP"/>
</dbReference>